<dbReference type="EMBL" id="PSKQ01000021">
    <property type="protein sequence ID" value="MBE8721642.1"/>
    <property type="molecule type" value="Genomic_DNA"/>
</dbReference>
<keyword evidence="1" id="KW-0732">Signal</keyword>
<evidence type="ECO:0000313" key="3">
    <source>
        <dbReference type="Proteomes" id="UP000618319"/>
    </source>
</evidence>
<accession>A0ABR9TAE0</accession>
<name>A0ABR9TAE0_9SPHI</name>
<feature type="chain" id="PRO_5045990665" description="Outer membrane protein beta-barrel domain-containing protein" evidence="1">
    <location>
        <begin position="21"/>
        <end position="159"/>
    </location>
</feature>
<keyword evidence="3" id="KW-1185">Reference proteome</keyword>
<evidence type="ECO:0000256" key="1">
    <source>
        <dbReference type="SAM" id="SignalP"/>
    </source>
</evidence>
<organism evidence="2 3">
    <name type="scientific">Sphingobacterium pedocola</name>
    <dbReference type="NCBI Taxonomy" id="2082722"/>
    <lineage>
        <taxon>Bacteria</taxon>
        <taxon>Pseudomonadati</taxon>
        <taxon>Bacteroidota</taxon>
        <taxon>Sphingobacteriia</taxon>
        <taxon>Sphingobacteriales</taxon>
        <taxon>Sphingobacteriaceae</taxon>
        <taxon>Sphingobacterium</taxon>
    </lineage>
</organism>
<dbReference type="Proteomes" id="UP000618319">
    <property type="component" value="Unassembled WGS sequence"/>
</dbReference>
<proteinExistence type="predicted"/>
<gene>
    <name evidence="2" type="ORF">C4F40_13025</name>
</gene>
<comment type="caution">
    <text evidence="2">The sequence shown here is derived from an EMBL/GenBank/DDBJ whole genome shotgun (WGS) entry which is preliminary data.</text>
</comment>
<evidence type="ECO:0008006" key="4">
    <source>
        <dbReference type="Google" id="ProtNLM"/>
    </source>
</evidence>
<feature type="signal peptide" evidence="1">
    <location>
        <begin position="1"/>
        <end position="20"/>
    </location>
</feature>
<reference evidence="2 3" key="1">
    <citation type="submission" date="2018-02" db="EMBL/GenBank/DDBJ databases">
        <title>Sphingobacterium KA21.</title>
        <authorList>
            <person name="Vasarhelyi B.M."/>
            <person name="Deshmukh S."/>
            <person name="Balint B."/>
            <person name="Kukolya J."/>
        </authorList>
    </citation>
    <scope>NUCLEOTIDE SEQUENCE [LARGE SCALE GENOMIC DNA]</scope>
    <source>
        <strain evidence="2 3">Ka21</strain>
    </source>
</reference>
<evidence type="ECO:0000313" key="2">
    <source>
        <dbReference type="EMBL" id="MBE8721642.1"/>
    </source>
</evidence>
<protein>
    <recommendedName>
        <fullName evidence="4">Outer membrane protein beta-barrel domain-containing protein</fullName>
    </recommendedName>
</protein>
<dbReference type="RefSeq" id="WP_196939591.1">
    <property type="nucleotide sequence ID" value="NZ_MU158690.1"/>
</dbReference>
<sequence length="159" mass="17670">MKKIVIFCYVLLSCIVSVSGQETVGAKRAGNSWIWGPSIGYQYQNGNFLKLSGWGLFAPNEYQYIKINGGANFTWMMDRTTVVPEVGLTYYLSDRGIWPFVKGEITPYSATPKVGVSLASLVDISVGYGFNINQKSDFKKIDGLTFSVGLNLPLNFHLY</sequence>